<organism evidence="1 2">
    <name type="scientific">Tricholomella constricta</name>
    <dbReference type="NCBI Taxonomy" id="117010"/>
    <lineage>
        <taxon>Eukaryota</taxon>
        <taxon>Fungi</taxon>
        <taxon>Dikarya</taxon>
        <taxon>Basidiomycota</taxon>
        <taxon>Agaricomycotina</taxon>
        <taxon>Agaricomycetes</taxon>
        <taxon>Agaricomycetidae</taxon>
        <taxon>Agaricales</taxon>
        <taxon>Tricholomatineae</taxon>
        <taxon>Lyophyllaceae</taxon>
        <taxon>Tricholomella</taxon>
    </lineage>
</organism>
<accession>A0A8H5HG20</accession>
<dbReference type="OrthoDB" id="3071225at2759"/>
<sequence>MAASVAIPPQFHQVGSEQIKGIWNSTPSSPATSSSTLVLEDDEIKTFFENQKPNDIAPRDPPLVYGTGATLDLSLKNPLPEGELNPHAAPFIPMLAPKSRRLVRPEVGATLKPLTSRWLRTFKLATRAPIQDKEFHSLIIVGAECWDPESIAKLAQEFCWRAAEASPEDLEAVIVFLLKLHSQFRTMKSQAIADSFEWHIKEFFLGTFLSVWDANNPEGISYKSKPKPSLQYVESAIQLAGVIGELYARGFVEIKNISDCLETLVANFVSVEHADAIAAMVQHAGPSYWFSHPNGPVHLHRFGFAFTTVANKLQGEMSVLEKPRSKEELLVVLRTVDSLWREWSAEMVARMTMQLPKPPSRQLGSTGYPANQGYAQSPTNYMDRRFRTGGY</sequence>
<dbReference type="Proteomes" id="UP000565441">
    <property type="component" value="Unassembled WGS sequence"/>
</dbReference>
<keyword evidence="2" id="KW-1185">Reference proteome</keyword>
<name>A0A8H5HG20_9AGAR</name>
<dbReference type="AlphaFoldDB" id="A0A8H5HG20"/>
<evidence type="ECO:0000313" key="1">
    <source>
        <dbReference type="EMBL" id="KAF5382692.1"/>
    </source>
</evidence>
<dbReference type="EMBL" id="JAACJP010000008">
    <property type="protein sequence ID" value="KAF5382692.1"/>
    <property type="molecule type" value="Genomic_DNA"/>
</dbReference>
<protein>
    <submittedName>
        <fullName evidence="1">Uncharacterized protein</fullName>
    </submittedName>
</protein>
<comment type="caution">
    <text evidence="1">The sequence shown here is derived from an EMBL/GenBank/DDBJ whole genome shotgun (WGS) entry which is preliminary data.</text>
</comment>
<evidence type="ECO:0000313" key="2">
    <source>
        <dbReference type="Proteomes" id="UP000565441"/>
    </source>
</evidence>
<gene>
    <name evidence="1" type="ORF">D9615_003079</name>
</gene>
<proteinExistence type="predicted"/>
<reference evidence="1 2" key="1">
    <citation type="journal article" date="2020" name="ISME J.">
        <title>Uncovering the hidden diversity of litter-decomposition mechanisms in mushroom-forming fungi.</title>
        <authorList>
            <person name="Floudas D."/>
            <person name="Bentzer J."/>
            <person name="Ahren D."/>
            <person name="Johansson T."/>
            <person name="Persson P."/>
            <person name="Tunlid A."/>
        </authorList>
    </citation>
    <scope>NUCLEOTIDE SEQUENCE [LARGE SCALE GENOMIC DNA]</scope>
    <source>
        <strain evidence="1 2">CBS 661.87</strain>
    </source>
</reference>